<feature type="non-terminal residue" evidence="2">
    <location>
        <position position="142"/>
    </location>
</feature>
<reference evidence="2" key="1">
    <citation type="journal article" date="2014" name="Front. Microbiol.">
        <title>High frequency of phylogenetically diverse reductive dehalogenase-homologous genes in deep subseafloor sedimentary metagenomes.</title>
        <authorList>
            <person name="Kawai M."/>
            <person name="Futagami T."/>
            <person name="Toyoda A."/>
            <person name="Takaki Y."/>
            <person name="Nishi S."/>
            <person name="Hori S."/>
            <person name="Arai W."/>
            <person name="Tsubouchi T."/>
            <person name="Morono Y."/>
            <person name="Uchiyama I."/>
            <person name="Ito T."/>
            <person name="Fujiyama A."/>
            <person name="Inagaki F."/>
            <person name="Takami H."/>
        </authorList>
    </citation>
    <scope>NUCLEOTIDE SEQUENCE</scope>
    <source>
        <strain evidence="2">Expedition CK06-06</strain>
    </source>
</reference>
<accession>X0ZG59</accession>
<feature type="compositionally biased region" description="Basic and acidic residues" evidence="1">
    <location>
        <begin position="24"/>
        <end position="36"/>
    </location>
</feature>
<feature type="region of interest" description="Disordered" evidence="1">
    <location>
        <begin position="24"/>
        <end position="43"/>
    </location>
</feature>
<comment type="caution">
    <text evidence="2">The sequence shown here is derived from an EMBL/GenBank/DDBJ whole genome shotgun (WGS) entry which is preliminary data.</text>
</comment>
<protein>
    <submittedName>
        <fullName evidence="2">Uncharacterized protein</fullName>
    </submittedName>
</protein>
<evidence type="ECO:0000313" key="2">
    <source>
        <dbReference type="EMBL" id="GAG68284.1"/>
    </source>
</evidence>
<gene>
    <name evidence="2" type="ORF">S01H4_10832</name>
</gene>
<sequence>MTQIGEMVGFDTLAKEFKAKCPFDEDIKGGPKTLEEDCKDDDLDSVQELQKNDGGTLGKNLSAGIAGKADGGPFPPNDYIVRDKPFDTARGAGSPKIWLNRYKDTKEGDFPFTVAAHHLLPGNAAGLTPQSTNREVTKIFNY</sequence>
<dbReference type="EMBL" id="BART01004234">
    <property type="protein sequence ID" value="GAG68284.1"/>
    <property type="molecule type" value="Genomic_DNA"/>
</dbReference>
<dbReference type="AlphaFoldDB" id="X0ZG59"/>
<evidence type="ECO:0000256" key="1">
    <source>
        <dbReference type="SAM" id="MobiDB-lite"/>
    </source>
</evidence>
<name>X0ZG59_9ZZZZ</name>
<organism evidence="2">
    <name type="scientific">marine sediment metagenome</name>
    <dbReference type="NCBI Taxonomy" id="412755"/>
    <lineage>
        <taxon>unclassified sequences</taxon>
        <taxon>metagenomes</taxon>
        <taxon>ecological metagenomes</taxon>
    </lineage>
</organism>
<proteinExistence type="predicted"/>